<dbReference type="AlphaFoldDB" id="A0A382VKK2"/>
<protein>
    <recommendedName>
        <fullName evidence="2">Outer membrane lipoprotein BamD-like domain-containing protein</fullName>
    </recommendedName>
</protein>
<proteinExistence type="predicted"/>
<reference evidence="1" key="1">
    <citation type="submission" date="2018-05" db="EMBL/GenBank/DDBJ databases">
        <authorList>
            <person name="Lanie J.A."/>
            <person name="Ng W.-L."/>
            <person name="Kazmierczak K.M."/>
            <person name="Andrzejewski T.M."/>
            <person name="Davidsen T.M."/>
            <person name="Wayne K.J."/>
            <person name="Tettelin H."/>
            <person name="Glass J.I."/>
            <person name="Rusch D."/>
            <person name="Podicherti R."/>
            <person name="Tsui H.-C.T."/>
            <person name="Winkler M.E."/>
        </authorList>
    </citation>
    <scope>NUCLEOTIDE SEQUENCE</scope>
</reference>
<dbReference type="EMBL" id="UINC01152677">
    <property type="protein sequence ID" value="SVD46984.1"/>
    <property type="molecule type" value="Genomic_DNA"/>
</dbReference>
<evidence type="ECO:0008006" key="2">
    <source>
        <dbReference type="Google" id="ProtNLM"/>
    </source>
</evidence>
<evidence type="ECO:0000313" key="1">
    <source>
        <dbReference type="EMBL" id="SVD46984.1"/>
    </source>
</evidence>
<organism evidence="1">
    <name type="scientific">marine metagenome</name>
    <dbReference type="NCBI Taxonomy" id="408172"/>
    <lineage>
        <taxon>unclassified sequences</taxon>
        <taxon>metagenomes</taxon>
        <taxon>ecological metagenomes</taxon>
    </lineage>
</organism>
<sequence>MVKINKINEAQIELSKLGPEFLKNPEYLYLRSQIFYVNKLYYIALDTLLIALEFEKKDKIYNLIAKIYNILGNKEMYKKISNPNLRLEAVNSLKNELSGIYRKNTN</sequence>
<accession>A0A382VKK2</accession>
<name>A0A382VKK2_9ZZZZ</name>
<gene>
    <name evidence="1" type="ORF">METZ01_LOCUS399838</name>
</gene>